<dbReference type="EMBL" id="JBHSRS010000018">
    <property type="protein sequence ID" value="MFC6281899.1"/>
    <property type="molecule type" value="Genomic_DNA"/>
</dbReference>
<evidence type="ECO:0000256" key="1">
    <source>
        <dbReference type="ARBA" id="ARBA00004442"/>
    </source>
</evidence>
<accession>A0ABW1TW89</accession>
<dbReference type="Gene3D" id="2.40.160.20">
    <property type="match status" value="1"/>
</dbReference>
<feature type="chain" id="PRO_5046990116" evidence="3">
    <location>
        <begin position="19"/>
        <end position="202"/>
    </location>
</feature>
<evidence type="ECO:0000313" key="6">
    <source>
        <dbReference type="Proteomes" id="UP001596270"/>
    </source>
</evidence>
<keyword evidence="2 3" id="KW-0732">Signal</keyword>
<name>A0ABW1TW89_9BURK</name>
<dbReference type="InterPro" id="IPR027385">
    <property type="entry name" value="Beta-barrel_OMP"/>
</dbReference>
<proteinExistence type="predicted"/>
<evidence type="ECO:0000259" key="4">
    <source>
        <dbReference type="Pfam" id="PF13505"/>
    </source>
</evidence>
<dbReference type="Proteomes" id="UP001596270">
    <property type="component" value="Unassembled WGS sequence"/>
</dbReference>
<dbReference type="InterPro" id="IPR011250">
    <property type="entry name" value="OMP/PagP_B-barrel"/>
</dbReference>
<keyword evidence="6" id="KW-1185">Reference proteome</keyword>
<dbReference type="RefSeq" id="WP_371438502.1">
    <property type="nucleotide sequence ID" value="NZ_JBHSRS010000018.1"/>
</dbReference>
<evidence type="ECO:0000256" key="2">
    <source>
        <dbReference type="ARBA" id="ARBA00022729"/>
    </source>
</evidence>
<sequence>MKRILIATALLAASPAFAQTAAPAPFYLGLDGNYLNLKVPMDSPPGGFNGRYDLKNNTSAVRLFGGYQFTPNWAVELGYLSSGSFSMSETDAFGTVQSNMKISGLELSGVYKFTQGVSGLFLKAGVTQFKVKGSSRDTATGTGVVTTDSGSISGSGALFGIGYETTLSGSLSGRIGFTRYQRVAGESDANINAVYLGLKYNF</sequence>
<organism evidence="5 6">
    <name type="scientific">Polaromonas aquatica</name>
    <dbReference type="NCBI Taxonomy" id="332657"/>
    <lineage>
        <taxon>Bacteria</taxon>
        <taxon>Pseudomonadati</taxon>
        <taxon>Pseudomonadota</taxon>
        <taxon>Betaproteobacteria</taxon>
        <taxon>Burkholderiales</taxon>
        <taxon>Comamonadaceae</taxon>
        <taxon>Polaromonas</taxon>
    </lineage>
</organism>
<feature type="domain" description="Outer membrane protein beta-barrel" evidence="4">
    <location>
        <begin position="6"/>
        <end position="202"/>
    </location>
</feature>
<dbReference type="SUPFAM" id="SSF56925">
    <property type="entry name" value="OMPA-like"/>
    <property type="match status" value="1"/>
</dbReference>
<evidence type="ECO:0000313" key="5">
    <source>
        <dbReference type="EMBL" id="MFC6281899.1"/>
    </source>
</evidence>
<reference evidence="6" key="1">
    <citation type="journal article" date="2019" name="Int. J. Syst. Evol. Microbiol.">
        <title>The Global Catalogue of Microorganisms (GCM) 10K type strain sequencing project: providing services to taxonomists for standard genome sequencing and annotation.</title>
        <authorList>
            <consortium name="The Broad Institute Genomics Platform"/>
            <consortium name="The Broad Institute Genome Sequencing Center for Infectious Disease"/>
            <person name="Wu L."/>
            <person name="Ma J."/>
        </authorList>
    </citation>
    <scope>NUCLEOTIDE SEQUENCE [LARGE SCALE GENOMIC DNA]</scope>
    <source>
        <strain evidence="6">CCUG 39402</strain>
    </source>
</reference>
<evidence type="ECO:0000256" key="3">
    <source>
        <dbReference type="SAM" id="SignalP"/>
    </source>
</evidence>
<comment type="caution">
    <text evidence="5">The sequence shown here is derived from an EMBL/GenBank/DDBJ whole genome shotgun (WGS) entry which is preliminary data.</text>
</comment>
<protein>
    <submittedName>
        <fullName evidence="5">Outer membrane beta-barrel protein</fullName>
    </submittedName>
</protein>
<feature type="signal peptide" evidence="3">
    <location>
        <begin position="1"/>
        <end position="18"/>
    </location>
</feature>
<dbReference type="Pfam" id="PF13505">
    <property type="entry name" value="OMP_b-brl"/>
    <property type="match status" value="1"/>
</dbReference>
<gene>
    <name evidence="5" type="ORF">ACFQND_11705</name>
</gene>
<comment type="subcellular location">
    <subcellularLocation>
        <location evidence="1">Cell outer membrane</location>
    </subcellularLocation>
</comment>